<dbReference type="PROSITE" id="PS51330">
    <property type="entry name" value="DHFR_2"/>
    <property type="match status" value="1"/>
</dbReference>
<dbReference type="InterPro" id="IPR024072">
    <property type="entry name" value="DHFR-like_dom_sf"/>
</dbReference>
<dbReference type="InterPro" id="IPR012259">
    <property type="entry name" value="DHFR"/>
</dbReference>
<feature type="domain" description="DHFR" evidence="9">
    <location>
        <begin position="13"/>
        <end position="272"/>
    </location>
</feature>
<evidence type="ECO:0000313" key="10">
    <source>
        <dbReference type="EMBL" id="PKI85172.1"/>
    </source>
</evidence>
<dbReference type="OrthoDB" id="414698at2759"/>
<evidence type="ECO:0000256" key="3">
    <source>
        <dbReference type="ARBA" id="ARBA00018886"/>
    </source>
</evidence>
<dbReference type="PANTHER" id="PTHR48069">
    <property type="entry name" value="DIHYDROFOLATE REDUCTASE"/>
    <property type="match status" value="1"/>
</dbReference>
<dbReference type="GO" id="GO:0005739">
    <property type="term" value="C:mitochondrion"/>
    <property type="evidence" value="ECO:0007669"/>
    <property type="project" value="TreeGrafter"/>
</dbReference>
<dbReference type="GO" id="GO:0046655">
    <property type="term" value="P:folic acid metabolic process"/>
    <property type="evidence" value="ECO:0007669"/>
    <property type="project" value="TreeGrafter"/>
</dbReference>
<accession>A0A2N1JF40</accession>
<dbReference type="PANTHER" id="PTHR48069:SF3">
    <property type="entry name" value="DIHYDROFOLATE REDUCTASE"/>
    <property type="match status" value="1"/>
</dbReference>
<keyword evidence="11" id="KW-1185">Reference proteome</keyword>
<reference evidence="10 11" key="1">
    <citation type="submission" date="2017-10" db="EMBL/GenBank/DDBJ databases">
        <title>A novel species of cold-tolerant Malassezia isolated from bats.</title>
        <authorList>
            <person name="Lorch J.M."/>
            <person name="Palmer J.M."/>
            <person name="Vanderwolf K.J."/>
            <person name="Schmidt K.Z."/>
            <person name="Verant M.L."/>
            <person name="Weller T.J."/>
            <person name="Blehert D.S."/>
        </authorList>
    </citation>
    <scope>NUCLEOTIDE SEQUENCE [LARGE SCALE GENOMIC DNA]</scope>
    <source>
        <strain evidence="10 11">NWHC:44797-103</strain>
    </source>
</reference>
<feature type="chain" id="PRO_5014800269" description="Dihydrofolate reductase" evidence="8">
    <location>
        <begin position="20"/>
        <end position="274"/>
    </location>
</feature>
<dbReference type="GO" id="GO:0046654">
    <property type="term" value="P:tetrahydrofolate biosynthetic process"/>
    <property type="evidence" value="ECO:0007669"/>
    <property type="project" value="UniProtKB-UniPathway"/>
</dbReference>
<dbReference type="Gene3D" id="3.40.430.10">
    <property type="entry name" value="Dihydrofolate Reductase, subunit A"/>
    <property type="match status" value="1"/>
</dbReference>
<dbReference type="GO" id="GO:0006730">
    <property type="term" value="P:one-carbon metabolic process"/>
    <property type="evidence" value="ECO:0007669"/>
    <property type="project" value="UniProtKB-KW"/>
</dbReference>
<protein>
    <recommendedName>
        <fullName evidence="3">Dihydrofolate reductase</fullName>
        <ecNumber evidence="2">1.5.1.3</ecNumber>
    </recommendedName>
</protein>
<comment type="similarity">
    <text evidence="7">Belongs to the dihydrofolate reductase family.</text>
</comment>
<comment type="pathway">
    <text evidence="1">Cofactor biosynthesis; tetrahydrofolate biosynthesis; 5,6,7,8-tetrahydrofolate from 7,8-dihydrofolate: step 1/1.</text>
</comment>
<organism evidence="10 11">
    <name type="scientific">Malassezia vespertilionis</name>
    <dbReference type="NCBI Taxonomy" id="2020962"/>
    <lineage>
        <taxon>Eukaryota</taxon>
        <taxon>Fungi</taxon>
        <taxon>Dikarya</taxon>
        <taxon>Basidiomycota</taxon>
        <taxon>Ustilaginomycotina</taxon>
        <taxon>Malasseziomycetes</taxon>
        <taxon>Malasseziales</taxon>
        <taxon>Malasseziaceae</taxon>
        <taxon>Malassezia</taxon>
    </lineage>
</organism>
<dbReference type="EC" id="1.5.1.3" evidence="2"/>
<dbReference type="UniPathway" id="UPA00077">
    <property type="reaction ID" value="UER00158"/>
</dbReference>
<evidence type="ECO:0000256" key="7">
    <source>
        <dbReference type="RuleBase" id="RU004474"/>
    </source>
</evidence>
<evidence type="ECO:0000256" key="6">
    <source>
        <dbReference type="ARBA" id="ARBA00023002"/>
    </source>
</evidence>
<keyword evidence="5" id="KW-0521">NADP</keyword>
<sequence>MRRASIPALGPLPLTIVVAASLGNGIGAQGALPWRVAKDMAYFRAATNHVLNTPRDDAVMREAGWQRSTAPVKNAVIMGRTTWESIPARFRPLRGRINVVVSTTMDEQGFNGVDTLLVRSFEEAVTVLQQRRVARYDTGVQTAGAALAHAFVIGGAALYRYVLEQSNEAWTLENMLVTRLLHPETLDASCDVFLQEFRTPPQQAWEAQLAANVARKLPTETQCADALDPNAPWRHAVPEEHRVFLGDAPHAVDVGKLVEENGVVMQFQLWRHRM</sequence>
<dbReference type="GO" id="GO:0004146">
    <property type="term" value="F:dihydrofolate reductase activity"/>
    <property type="evidence" value="ECO:0007669"/>
    <property type="project" value="UniProtKB-EC"/>
</dbReference>
<dbReference type="InterPro" id="IPR001796">
    <property type="entry name" value="DHFR_dom"/>
</dbReference>
<dbReference type="GO" id="GO:0046452">
    <property type="term" value="P:dihydrofolate metabolic process"/>
    <property type="evidence" value="ECO:0007669"/>
    <property type="project" value="TreeGrafter"/>
</dbReference>
<evidence type="ECO:0000256" key="5">
    <source>
        <dbReference type="ARBA" id="ARBA00022857"/>
    </source>
</evidence>
<feature type="signal peptide" evidence="8">
    <location>
        <begin position="1"/>
        <end position="19"/>
    </location>
</feature>
<name>A0A2N1JF40_9BASI</name>
<evidence type="ECO:0000256" key="8">
    <source>
        <dbReference type="SAM" id="SignalP"/>
    </source>
</evidence>
<dbReference type="CDD" id="cd00209">
    <property type="entry name" value="DHFR"/>
    <property type="match status" value="1"/>
</dbReference>
<keyword evidence="4" id="KW-0554">One-carbon metabolism</keyword>
<gene>
    <name evidence="10" type="primary">DFR1</name>
    <name evidence="10" type="ORF">MVES_000761</name>
</gene>
<proteinExistence type="inferred from homology"/>
<dbReference type="Proteomes" id="UP000232875">
    <property type="component" value="Unassembled WGS sequence"/>
</dbReference>
<dbReference type="AlphaFoldDB" id="A0A2N1JF40"/>
<dbReference type="PROSITE" id="PS00075">
    <property type="entry name" value="DHFR_1"/>
    <property type="match status" value="1"/>
</dbReference>
<keyword evidence="6" id="KW-0560">Oxidoreductase</keyword>
<dbReference type="Pfam" id="PF00186">
    <property type="entry name" value="DHFR_1"/>
    <property type="match status" value="1"/>
</dbReference>
<dbReference type="PRINTS" id="PR00070">
    <property type="entry name" value="DHFR"/>
</dbReference>
<dbReference type="GO" id="GO:0050661">
    <property type="term" value="F:NADP binding"/>
    <property type="evidence" value="ECO:0007669"/>
    <property type="project" value="InterPro"/>
</dbReference>
<dbReference type="InterPro" id="IPR017925">
    <property type="entry name" value="DHFR_CS"/>
</dbReference>
<dbReference type="EMBL" id="KZ454988">
    <property type="protein sequence ID" value="PKI85172.1"/>
    <property type="molecule type" value="Genomic_DNA"/>
</dbReference>
<evidence type="ECO:0000256" key="1">
    <source>
        <dbReference type="ARBA" id="ARBA00004903"/>
    </source>
</evidence>
<dbReference type="STRING" id="2020962.A0A2N1JF40"/>
<evidence type="ECO:0000256" key="2">
    <source>
        <dbReference type="ARBA" id="ARBA00012856"/>
    </source>
</evidence>
<evidence type="ECO:0000256" key="4">
    <source>
        <dbReference type="ARBA" id="ARBA00022563"/>
    </source>
</evidence>
<evidence type="ECO:0000259" key="9">
    <source>
        <dbReference type="PROSITE" id="PS51330"/>
    </source>
</evidence>
<evidence type="ECO:0000313" key="11">
    <source>
        <dbReference type="Proteomes" id="UP000232875"/>
    </source>
</evidence>
<dbReference type="SUPFAM" id="SSF53597">
    <property type="entry name" value="Dihydrofolate reductase-like"/>
    <property type="match status" value="1"/>
</dbReference>
<keyword evidence="8" id="KW-0732">Signal</keyword>